<dbReference type="OrthoDB" id="5090100at2"/>
<evidence type="ECO:0000259" key="1">
    <source>
        <dbReference type="Pfam" id="PF06605"/>
    </source>
</evidence>
<dbReference type="Proteomes" id="UP000323521">
    <property type="component" value="Chromosome"/>
</dbReference>
<organism evidence="2 3">
    <name type="scientific">Formimonas warabiya</name>
    <dbReference type="NCBI Taxonomy" id="1761012"/>
    <lineage>
        <taxon>Bacteria</taxon>
        <taxon>Bacillati</taxon>
        <taxon>Bacillota</taxon>
        <taxon>Clostridia</taxon>
        <taxon>Eubacteriales</taxon>
        <taxon>Peptococcaceae</taxon>
        <taxon>Candidatus Formimonas</taxon>
    </lineage>
</organism>
<keyword evidence="3" id="KW-1185">Reference proteome</keyword>
<evidence type="ECO:0000313" key="2">
    <source>
        <dbReference type="EMBL" id="ATW24185.1"/>
    </source>
</evidence>
<dbReference type="InterPro" id="IPR010572">
    <property type="entry name" value="Tail_dom"/>
</dbReference>
<dbReference type="KEGG" id="fwa:DCMF_04745"/>
<name>A0A3G1KPW2_FORW1</name>
<evidence type="ECO:0000313" key="3">
    <source>
        <dbReference type="Proteomes" id="UP000323521"/>
    </source>
</evidence>
<dbReference type="RefSeq" id="WP_148133362.1">
    <property type="nucleotide sequence ID" value="NZ_CP017634.1"/>
</dbReference>
<protein>
    <recommendedName>
        <fullName evidence="1">Tail spike domain-containing protein</fullName>
    </recommendedName>
</protein>
<feature type="domain" description="Tail spike" evidence="1">
    <location>
        <begin position="107"/>
        <end position="342"/>
    </location>
</feature>
<dbReference type="InterPro" id="IPR007119">
    <property type="entry name" value="Phage_tail_spike_N"/>
</dbReference>
<dbReference type="Pfam" id="PF06605">
    <property type="entry name" value="Prophage_tail"/>
    <property type="match status" value="1"/>
</dbReference>
<dbReference type="EMBL" id="CP017634">
    <property type="protein sequence ID" value="ATW24185.1"/>
    <property type="molecule type" value="Genomic_DNA"/>
</dbReference>
<gene>
    <name evidence="2" type="ORF">DCMF_04745</name>
</gene>
<proteinExistence type="predicted"/>
<dbReference type="AlphaFoldDB" id="A0A3G1KPW2"/>
<accession>A0A3G1KPW2</accession>
<dbReference type="NCBIfam" id="TIGR01665">
    <property type="entry name" value="put_anti_recept"/>
    <property type="match status" value="1"/>
</dbReference>
<reference evidence="2 3" key="1">
    <citation type="submission" date="2016-10" db="EMBL/GenBank/DDBJ databases">
        <title>Complete Genome Sequence of Peptococcaceae strain DCMF.</title>
        <authorList>
            <person name="Edwards R.J."/>
            <person name="Holland S.I."/>
            <person name="Deshpande N.P."/>
            <person name="Wong Y.K."/>
            <person name="Ertan H."/>
            <person name="Manefield M."/>
            <person name="Russell T.L."/>
            <person name="Lee M.J."/>
        </authorList>
    </citation>
    <scope>NUCLEOTIDE SEQUENCE [LARGE SCALE GENOMIC DNA]</scope>
    <source>
        <strain evidence="2 3">DCMF</strain>
    </source>
</reference>
<sequence length="725" mass="79559">MLAAEYMEVLNINDSRSAFLSPSSDGVKQARLKRVVNGECELKFILPRTSEKWAYIDGLHKIRVNGHIFWIVGTEEERDQQGRLLSNVQCEEIWVKDLGAKRANYLTVEILSSTAENALTTLLAGTGWSIGLVTVGTDLHDLETEKGTCLSNLKKVQELWGGILDFNSAEKKVNLFADADFGQNRGVQFRYGKNLKSISRKIDYNVITRLFPFGKDDLDISSVNEEHLYIDNFQYTTEVWEDNWVNQDYDDPAELKAKAIEYLDTISRPRANYAGEVDDLSSLTGYEVESFEYGDWITIFDPDIAPTGILNRIYQYEYDVFQPWDADVEFGDPQETLADILAGHQVAAEVVNNVVVKNPTLQNLFKGFVNTFTTLINSANGKLRWENGVLEAIEVDGSGNETGQRVRLTPGGLGISEDFGQTYVTAVTGQGILGDKVIANSAYVLRILTGGISIQDGLSDDQIAGAGTWNAAATIAANSVQKGVPYNSVSITPLDGILAALANGNYTRLSGLGLKHQIVLSATLASPGMTDSATTATLTSDVLLPAPFSLQIDNEIMIVRTKSGTSLSDILRGQSGSTATSHNAETPILLIKDYHFLTEISRVSTVGGGSHTSSPWWDESDVLSQVPIITIQLPEDFKEKIFKISVEPRMSDANMNYMFDGFTFAGSGSAYWQLRKVICEVVGTPDFVNATFQIKAYAQFRRGTSVTTTSYEGCSGIDVTYTVTA</sequence>